<sequence>MFSVTCTLLAPVLVRLSTDGVQTEGTVELVVFPSFLLYFLTPCCTISYKHCAILHRLPLFTVTILLTRLNMLDKDMLRFTLSPPPLSPHPHFSFPPAMGSHGSYKCLYLVWGLPNNCGTYPP</sequence>
<reference evidence="1" key="1">
    <citation type="submission" date="2020-03" db="EMBL/GenBank/DDBJ databases">
        <title>A transcriptome and proteome of the tick Rhipicephalus microplus shaped by the genetic composition of its hosts and developmental stage.</title>
        <authorList>
            <person name="Garcia G.R."/>
            <person name="Ribeiro J.M.C."/>
            <person name="Maruyama S.R."/>
            <person name="Gardinasse L.G."/>
            <person name="Nelson K."/>
            <person name="Ferreira B.R."/>
            <person name="Andrade T.G."/>
            <person name="Santos I.K.F.M."/>
        </authorList>
    </citation>
    <scope>NUCLEOTIDE SEQUENCE</scope>
    <source>
        <strain evidence="1">NSGR</strain>
        <tissue evidence="1">Salivary glands</tissue>
    </source>
</reference>
<accession>A0A6G5A2V6</accession>
<dbReference type="EMBL" id="GIKN01003069">
    <property type="protein sequence ID" value="NIE45342.1"/>
    <property type="molecule type" value="Transcribed_RNA"/>
</dbReference>
<dbReference type="AlphaFoldDB" id="A0A6G5A2V6"/>
<protein>
    <submittedName>
        <fullName evidence="1">Putative secreted protein</fullName>
    </submittedName>
</protein>
<name>A0A6G5A2V6_RHIMP</name>
<organism evidence="1">
    <name type="scientific">Rhipicephalus microplus</name>
    <name type="common">Cattle tick</name>
    <name type="synonym">Boophilus microplus</name>
    <dbReference type="NCBI Taxonomy" id="6941"/>
    <lineage>
        <taxon>Eukaryota</taxon>
        <taxon>Metazoa</taxon>
        <taxon>Ecdysozoa</taxon>
        <taxon>Arthropoda</taxon>
        <taxon>Chelicerata</taxon>
        <taxon>Arachnida</taxon>
        <taxon>Acari</taxon>
        <taxon>Parasitiformes</taxon>
        <taxon>Ixodida</taxon>
        <taxon>Ixodoidea</taxon>
        <taxon>Ixodidae</taxon>
        <taxon>Rhipicephalinae</taxon>
        <taxon>Rhipicephalus</taxon>
        <taxon>Boophilus</taxon>
    </lineage>
</organism>
<evidence type="ECO:0000313" key="1">
    <source>
        <dbReference type="EMBL" id="NIE45342.1"/>
    </source>
</evidence>
<proteinExistence type="predicted"/>